<gene>
    <name evidence="1" type="ORF">EJ08DRAFT_391505</name>
</gene>
<proteinExistence type="predicted"/>
<sequence>MEIMRNCRQGKGKKTSPWWIWRLDTGFLGTCSKLALPACSPMKRWVLPDIGLLRHKCNLIVISVWSYYFSPTSFSVCPWSTCLPCGS</sequence>
<comment type="caution">
    <text evidence="1">The sequence shown here is derived from an EMBL/GenBank/DDBJ whole genome shotgun (WGS) entry which is preliminary data.</text>
</comment>
<name>A0A9P4U2Q9_9PEZI</name>
<evidence type="ECO:0000313" key="1">
    <source>
        <dbReference type="EMBL" id="KAF2435155.1"/>
    </source>
</evidence>
<keyword evidence="2" id="KW-1185">Reference proteome</keyword>
<dbReference type="Proteomes" id="UP000800235">
    <property type="component" value="Unassembled WGS sequence"/>
</dbReference>
<dbReference type="EMBL" id="MU007014">
    <property type="protein sequence ID" value="KAF2435155.1"/>
    <property type="molecule type" value="Genomic_DNA"/>
</dbReference>
<accession>A0A9P4U2Q9</accession>
<evidence type="ECO:0000313" key="2">
    <source>
        <dbReference type="Proteomes" id="UP000800235"/>
    </source>
</evidence>
<protein>
    <submittedName>
        <fullName evidence="1">Uncharacterized protein</fullName>
    </submittedName>
</protein>
<reference evidence="1" key="1">
    <citation type="journal article" date="2020" name="Stud. Mycol.">
        <title>101 Dothideomycetes genomes: a test case for predicting lifestyles and emergence of pathogens.</title>
        <authorList>
            <person name="Haridas S."/>
            <person name="Albert R."/>
            <person name="Binder M."/>
            <person name="Bloem J."/>
            <person name="Labutti K."/>
            <person name="Salamov A."/>
            <person name="Andreopoulos B."/>
            <person name="Baker S."/>
            <person name="Barry K."/>
            <person name="Bills G."/>
            <person name="Bluhm B."/>
            <person name="Cannon C."/>
            <person name="Castanera R."/>
            <person name="Culley D."/>
            <person name="Daum C."/>
            <person name="Ezra D."/>
            <person name="Gonzalez J."/>
            <person name="Henrissat B."/>
            <person name="Kuo A."/>
            <person name="Liang C."/>
            <person name="Lipzen A."/>
            <person name="Lutzoni F."/>
            <person name="Magnuson J."/>
            <person name="Mondo S."/>
            <person name="Nolan M."/>
            <person name="Ohm R."/>
            <person name="Pangilinan J."/>
            <person name="Park H.-J."/>
            <person name="Ramirez L."/>
            <person name="Alfaro M."/>
            <person name="Sun H."/>
            <person name="Tritt A."/>
            <person name="Yoshinaga Y."/>
            <person name="Zwiers L.-H."/>
            <person name="Turgeon B."/>
            <person name="Goodwin S."/>
            <person name="Spatafora J."/>
            <person name="Crous P."/>
            <person name="Grigoriev I."/>
        </authorList>
    </citation>
    <scope>NUCLEOTIDE SEQUENCE</scope>
    <source>
        <strain evidence="1">CBS 130266</strain>
    </source>
</reference>
<dbReference type="AlphaFoldDB" id="A0A9P4U2Q9"/>
<organism evidence="1 2">
    <name type="scientific">Tothia fuscella</name>
    <dbReference type="NCBI Taxonomy" id="1048955"/>
    <lineage>
        <taxon>Eukaryota</taxon>
        <taxon>Fungi</taxon>
        <taxon>Dikarya</taxon>
        <taxon>Ascomycota</taxon>
        <taxon>Pezizomycotina</taxon>
        <taxon>Dothideomycetes</taxon>
        <taxon>Pleosporomycetidae</taxon>
        <taxon>Venturiales</taxon>
        <taxon>Cylindrosympodiaceae</taxon>
        <taxon>Tothia</taxon>
    </lineage>
</organism>